<comment type="caution">
    <text evidence="1">The sequence shown here is derived from an EMBL/GenBank/DDBJ whole genome shotgun (WGS) entry which is preliminary data.</text>
</comment>
<dbReference type="RefSeq" id="WP_345346904.1">
    <property type="nucleotide sequence ID" value="NZ_BAABFB010000050.1"/>
</dbReference>
<evidence type="ECO:0000313" key="2">
    <source>
        <dbReference type="Proteomes" id="UP001501183"/>
    </source>
</evidence>
<gene>
    <name evidence="1" type="ORF">GCM10023094_32130</name>
</gene>
<keyword evidence="2" id="KW-1185">Reference proteome</keyword>
<accession>A0ABP8P8Z6</accession>
<name>A0ABP8P8Z6_9NOCA</name>
<sequence>MTEDEAMTPRDDRMADVFRRAAEAMPTDPVAQLQAAWEIADQLDHQLEAIDSGELDATAREIAYRVGAVFALRMIAGPKA</sequence>
<proteinExistence type="predicted"/>
<evidence type="ECO:0000313" key="1">
    <source>
        <dbReference type="EMBL" id="GAA4482357.1"/>
    </source>
</evidence>
<protein>
    <submittedName>
        <fullName evidence="1">Uncharacterized protein</fullName>
    </submittedName>
</protein>
<dbReference type="Proteomes" id="UP001501183">
    <property type="component" value="Unassembled WGS sequence"/>
</dbReference>
<organism evidence="1 2">
    <name type="scientific">Rhodococcus olei</name>
    <dbReference type="NCBI Taxonomy" id="2161675"/>
    <lineage>
        <taxon>Bacteria</taxon>
        <taxon>Bacillati</taxon>
        <taxon>Actinomycetota</taxon>
        <taxon>Actinomycetes</taxon>
        <taxon>Mycobacteriales</taxon>
        <taxon>Nocardiaceae</taxon>
        <taxon>Rhodococcus</taxon>
    </lineage>
</organism>
<reference evidence="2" key="1">
    <citation type="journal article" date="2019" name="Int. J. Syst. Evol. Microbiol.">
        <title>The Global Catalogue of Microorganisms (GCM) 10K type strain sequencing project: providing services to taxonomists for standard genome sequencing and annotation.</title>
        <authorList>
            <consortium name="The Broad Institute Genomics Platform"/>
            <consortium name="The Broad Institute Genome Sequencing Center for Infectious Disease"/>
            <person name="Wu L."/>
            <person name="Ma J."/>
        </authorList>
    </citation>
    <scope>NUCLEOTIDE SEQUENCE [LARGE SCALE GENOMIC DNA]</scope>
    <source>
        <strain evidence="2">JCM 32206</strain>
    </source>
</reference>
<dbReference type="EMBL" id="BAABFB010000050">
    <property type="protein sequence ID" value="GAA4482357.1"/>
    <property type="molecule type" value="Genomic_DNA"/>
</dbReference>